<dbReference type="Pfam" id="PF01844">
    <property type="entry name" value="HNH"/>
    <property type="match status" value="1"/>
</dbReference>
<organism evidence="3 5">
    <name type="scientific">Candidatus Phosphoribacter hodrii</name>
    <dbReference type="NCBI Taxonomy" id="2953743"/>
    <lineage>
        <taxon>Bacteria</taxon>
        <taxon>Bacillati</taxon>
        <taxon>Actinomycetota</taxon>
        <taxon>Actinomycetes</taxon>
        <taxon>Micrococcales</taxon>
        <taxon>Dermatophilaceae</taxon>
        <taxon>Candidatus Phosphoribacter</taxon>
    </lineage>
</organism>
<accession>A0A935IWY8</accession>
<reference evidence="3 5" key="1">
    <citation type="submission" date="2020-10" db="EMBL/GenBank/DDBJ databases">
        <title>Connecting structure to function with the recovery of over 1000 high-quality activated sludge metagenome-assembled genomes encoding full-length rRNA genes using long-read sequencing.</title>
        <authorList>
            <person name="Singleton C.M."/>
            <person name="Petriglieri F."/>
            <person name="Kristensen J.M."/>
            <person name="Kirkegaard R.H."/>
            <person name="Michaelsen T.Y."/>
            <person name="Andersen M.H."/>
            <person name="Karst S.M."/>
            <person name="Dueholm M.S."/>
            <person name="Nielsen P.H."/>
            <person name="Albertsen M."/>
        </authorList>
    </citation>
    <scope>NUCLEOTIDE SEQUENCE [LARGE SCALE GENOMIC DNA]</scope>
    <source>
        <strain evidence="3">Ega_18-Q3-R5-49_MAXAC.001</strain>
        <strain evidence="4">Ribe_18-Q3-R11-54_MAXAC.001</strain>
    </source>
</reference>
<dbReference type="CDD" id="cd00085">
    <property type="entry name" value="HNHc"/>
    <property type="match status" value="1"/>
</dbReference>
<evidence type="ECO:0000313" key="4">
    <source>
        <dbReference type="EMBL" id="MBL0002968.1"/>
    </source>
</evidence>
<dbReference type="InterPro" id="IPR002711">
    <property type="entry name" value="HNH"/>
</dbReference>
<dbReference type="EMBL" id="JADKGK010000006">
    <property type="protein sequence ID" value="MBL0002968.1"/>
    <property type="molecule type" value="Genomic_DNA"/>
</dbReference>
<feature type="region of interest" description="Disordered" evidence="1">
    <location>
        <begin position="421"/>
        <end position="444"/>
    </location>
</feature>
<dbReference type="GO" id="GO:0004519">
    <property type="term" value="F:endonuclease activity"/>
    <property type="evidence" value="ECO:0007669"/>
    <property type="project" value="InterPro"/>
</dbReference>
<dbReference type="GO" id="GO:0008270">
    <property type="term" value="F:zinc ion binding"/>
    <property type="evidence" value="ECO:0007669"/>
    <property type="project" value="InterPro"/>
</dbReference>
<sequence>MEDSRGAVSLTDRVTTLQAARDVLSGLAEVLWQAQGAELAGVLTLLDEVAGLAGAGRVAVTREAFTRGEVAASQAGSLTGWVAEHAPGLAVAGGGGQVAAVVEAGLRRATRPVTDAACSGRVPVPVAVAVIREAERLKPQLQPEAVPTVVEAMLTMGAGHGVRAVRELRARLIADYGWPGQLQADQDAAAALVSLSAPVGDELGAFSYRLVLDAEGKAVLEAAIGPLSKPAPDADGAPDRRPARQRRGQALIEVCRRATAAGARPPVGVKTTLVVTMGLAELTERLSAGVAVGSSESGTVIAPETVRRLACDAQVIPVVLGGPSEVLDWGRTARLFTPGQVKALWLRDQSCTFPGCGIPAHWCDAHHVTHWVDGGRSDLSNAALLCGRHHTVVHRDRLTAAVTAAGVAWDTAHGSYDRALNATAQPRGRPPDLGLARGPTEPAA</sequence>
<protein>
    <submittedName>
        <fullName evidence="3">DUF222 domain-containing protein</fullName>
    </submittedName>
</protein>
<dbReference type="GO" id="GO:0003676">
    <property type="term" value="F:nucleic acid binding"/>
    <property type="evidence" value="ECO:0007669"/>
    <property type="project" value="InterPro"/>
</dbReference>
<evidence type="ECO:0000313" key="3">
    <source>
        <dbReference type="EMBL" id="MBK7274233.1"/>
    </source>
</evidence>
<feature type="domain" description="HNH nuclease" evidence="2">
    <location>
        <begin position="339"/>
        <end position="391"/>
    </location>
</feature>
<comment type="caution">
    <text evidence="3">The sequence shown here is derived from an EMBL/GenBank/DDBJ whole genome shotgun (WGS) entry which is preliminary data.</text>
</comment>
<dbReference type="InterPro" id="IPR003615">
    <property type="entry name" value="HNH_nuc"/>
</dbReference>
<evidence type="ECO:0000256" key="1">
    <source>
        <dbReference type="SAM" id="MobiDB-lite"/>
    </source>
</evidence>
<gene>
    <name evidence="3" type="ORF">IPI13_14060</name>
    <name evidence="4" type="ORF">IPP00_02880</name>
</gene>
<proteinExistence type="predicted"/>
<dbReference type="EMBL" id="JADJIB010000005">
    <property type="protein sequence ID" value="MBK7274233.1"/>
    <property type="molecule type" value="Genomic_DNA"/>
</dbReference>
<name>A0A935IWY8_9MICO</name>
<dbReference type="Proteomes" id="UP000726105">
    <property type="component" value="Unassembled WGS sequence"/>
</dbReference>
<dbReference type="SMART" id="SM00507">
    <property type="entry name" value="HNHc"/>
    <property type="match status" value="1"/>
</dbReference>
<evidence type="ECO:0000259" key="2">
    <source>
        <dbReference type="SMART" id="SM00507"/>
    </source>
</evidence>
<dbReference type="AlphaFoldDB" id="A0A935IWY8"/>
<evidence type="ECO:0000313" key="5">
    <source>
        <dbReference type="Proteomes" id="UP000726105"/>
    </source>
</evidence>
<dbReference type="Proteomes" id="UP000886632">
    <property type="component" value="Unassembled WGS sequence"/>
</dbReference>